<dbReference type="InterPro" id="IPR043408">
    <property type="entry name" value="IQCK"/>
</dbReference>
<accession>A0AAN7VF54</accession>
<proteinExistence type="predicted"/>
<dbReference type="CDD" id="cd22969">
    <property type="entry name" value="DD_IQCK"/>
    <property type="match status" value="1"/>
</dbReference>
<sequence length="201" mass="23955">MSKMDNAKVCECLINFLPEDEPSGDSELLDEIDEDELVEDTPVSHKIIWEEIEAEFNAQRKEIEDYRASKVIDCVVPSNPAVQFLEDHVFPILKGVLIQTLTKAKELDCVKHQKSTFNGLDYIAENLWNLNDHYLERKEKWTCIFDMDWVIRWLENNPRPYFPLSWVWNRDYGATKIQAYMRGYWVRCRADVQEMRQFWKV</sequence>
<dbReference type="PROSITE" id="PS50096">
    <property type="entry name" value="IQ"/>
    <property type="match status" value="1"/>
</dbReference>
<dbReference type="CDD" id="cd23767">
    <property type="entry name" value="IQCD"/>
    <property type="match status" value="1"/>
</dbReference>
<dbReference type="PANTHER" id="PTHR34927">
    <property type="entry name" value="IQ DOMAIN-CONTAINING PROTEIN K"/>
    <property type="match status" value="1"/>
</dbReference>
<dbReference type="Pfam" id="PF00612">
    <property type="entry name" value="IQ"/>
    <property type="match status" value="1"/>
</dbReference>
<organism evidence="1 2">
    <name type="scientific">Pyrocoelia pectoralis</name>
    <dbReference type="NCBI Taxonomy" id="417401"/>
    <lineage>
        <taxon>Eukaryota</taxon>
        <taxon>Metazoa</taxon>
        <taxon>Ecdysozoa</taxon>
        <taxon>Arthropoda</taxon>
        <taxon>Hexapoda</taxon>
        <taxon>Insecta</taxon>
        <taxon>Pterygota</taxon>
        <taxon>Neoptera</taxon>
        <taxon>Endopterygota</taxon>
        <taxon>Coleoptera</taxon>
        <taxon>Polyphaga</taxon>
        <taxon>Elateriformia</taxon>
        <taxon>Elateroidea</taxon>
        <taxon>Lampyridae</taxon>
        <taxon>Lampyrinae</taxon>
        <taxon>Pyrocoelia</taxon>
    </lineage>
</organism>
<dbReference type="PANTHER" id="PTHR34927:SF1">
    <property type="entry name" value="IQ DOMAIN-CONTAINING PROTEIN K"/>
    <property type="match status" value="1"/>
</dbReference>
<evidence type="ECO:0000313" key="1">
    <source>
        <dbReference type="EMBL" id="KAK5642214.1"/>
    </source>
</evidence>
<gene>
    <name evidence="1" type="ORF">RI129_008381</name>
</gene>
<protein>
    <submittedName>
        <fullName evidence="1">Uncharacterized protein</fullName>
    </submittedName>
</protein>
<keyword evidence="2" id="KW-1185">Reference proteome</keyword>
<reference evidence="1 2" key="1">
    <citation type="journal article" date="2024" name="Insects">
        <title>An Improved Chromosome-Level Genome Assembly of the Firefly Pyrocoelia pectoralis.</title>
        <authorList>
            <person name="Fu X."/>
            <person name="Meyer-Rochow V.B."/>
            <person name="Ballantyne L."/>
            <person name="Zhu X."/>
        </authorList>
    </citation>
    <scope>NUCLEOTIDE SEQUENCE [LARGE SCALE GENOMIC DNA]</scope>
    <source>
        <strain evidence="1">XCY_ONT2</strain>
    </source>
</reference>
<name>A0AAN7VF54_9COLE</name>
<evidence type="ECO:0000313" key="2">
    <source>
        <dbReference type="Proteomes" id="UP001329430"/>
    </source>
</evidence>
<dbReference type="EMBL" id="JAVRBK010000006">
    <property type="protein sequence ID" value="KAK5642214.1"/>
    <property type="molecule type" value="Genomic_DNA"/>
</dbReference>
<dbReference type="Proteomes" id="UP001329430">
    <property type="component" value="Chromosome 6"/>
</dbReference>
<dbReference type="InterPro" id="IPR000048">
    <property type="entry name" value="IQ_motif_EF-hand-BS"/>
</dbReference>
<comment type="caution">
    <text evidence="1">The sequence shown here is derived from an EMBL/GenBank/DDBJ whole genome shotgun (WGS) entry which is preliminary data.</text>
</comment>
<dbReference type="AlphaFoldDB" id="A0AAN7VF54"/>